<reference evidence="1 3" key="1">
    <citation type="journal article" date="2020" name="Stud. Mycol.">
        <title>101 Dothideomycetes genomes: a test case for predicting lifestyles and emergence of pathogens.</title>
        <authorList>
            <person name="Haridas S."/>
            <person name="Albert R."/>
            <person name="Binder M."/>
            <person name="Bloem J."/>
            <person name="Labutti K."/>
            <person name="Salamov A."/>
            <person name="Andreopoulos B."/>
            <person name="Baker S."/>
            <person name="Barry K."/>
            <person name="Bills G."/>
            <person name="Bluhm B."/>
            <person name="Cannon C."/>
            <person name="Castanera R."/>
            <person name="Culley D."/>
            <person name="Daum C."/>
            <person name="Ezra D."/>
            <person name="Gonzalez J."/>
            <person name="Henrissat B."/>
            <person name="Kuo A."/>
            <person name="Liang C."/>
            <person name="Lipzen A."/>
            <person name="Lutzoni F."/>
            <person name="Magnuson J."/>
            <person name="Mondo S."/>
            <person name="Nolan M."/>
            <person name="Ohm R."/>
            <person name="Pangilinan J."/>
            <person name="Park H.-J."/>
            <person name="Ramirez L."/>
            <person name="Alfaro M."/>
            <person name="Sun H."/>
            <person name="Tritt A."/>
            <person name="Yoshinaga Y."/>
            <person name="Zwiers L.-H."/>
            <person name="Turgeon B."/>
            <person name="Goodwin S."/>
            <person name="Spatafora J."/>
            <person name="Crous P."/>
            <person name="Grigoriev I."/>
        </authorList>
    </citation>
    <scope>NUCLEOTIDE SEQUENCE</scope>
    <source>
        <strain evidence="1 3">CBS 304.34</strain>
    </source>
</reference>
<proteinExistence type="predicted"/>
<reference evidence="3" key="2">
    <citation type="submission" date="2020-04" db="EMBL/GenBank/DDBJ databases">
        <authorList>
            <consortium name="NCBI Genome Project"/>
        </authorList>
    </citation>
    <scope>NUCLEOTIDE SEQUENCE</scope>
    <source>
        <strain evidence="3">CBS 304.34</strain>
    </source>
</reference>
<evidence type="ECO:0000313" key="3">
    <source>
        <dbReference type="RefSeq" id="XP_033582119.1"/>
    </source>
</evidence>
<dbReference type="PANTHER" id="PTHR39596">
    <property type="match status" value="1"/>
</dbReference>
<reference evidence="3" key="3">
    <citation type="submission" date="2025-04" db="UniProtKB">
        <authorList>
            <consortium name="RefSeq"/>
        </authorList>
    </citation>
    <scope>IDENTIFICATION</scope>
    <source>
        <strain evidence="3">CBS 304.34</strain>
    </source>
</reference>
<gene>
    <name evidence="1 3" type="ORF">BDZ99DRAFT_494992</name>
</gene>
<organism evidence="1">
    <name type="scientific">Mytilinidion resinicola</name>
    <dbReference type="NCBI Taxonomy" id="574789"/>
    <lineage>
        <taxon>Eukaryota</taxon>
        <taxon>Fungi</taxon>
        <taxon>Dikarya</taxon>
        <taxon>Ascomycota</taxon>
        <taxon>Pezizomycotina</taxon>
        <taxon>Dothideomycetes</taxon>
        <taxon>Pleosporomycetidae</taxon>
        <taxon>Mytilinidiales</taxon>
        <taxon>Mytilinidiaceae</taxon>
        <taxon>Mytilinidion</taxon>
    </lineage>
</organism>
<accession>A0A6A6Z4Q3</accession>
<protein>
    <recommendedName>
        <fullName evidence="4">Heterokaryon incompatibility domain-containing protein</fullName>
    </recommendedName>
</protein>
<dbReference type="OrthoDB" id="2426273at2759"/>
<evidence type="ECO:0000313" key="1">
    <source>
        <dbReference type="EMBL" id="KAF2815155.1"/>
    </source>
</evidence>
<dbReference type="GeneID" id="54464236"/>
<dbReference type="EMBL" id="MU003694">
    <property type="protein sequence ID" value="KAF2815155.1"/>
    <property type="molecule type" value="Genomic_DNA"/>
</dbReference>
<evidence type="ECO:0008006" key="4">
    <source>
        <dbReference type="Google" id="ProtNLM"/>
    </source>
</evidence>
<dbReference type="AlphaFoldDB" id="A0A6A6Z4Q3"/>
<dbReference type="Proteomes" id="UP000504636">
    <property type="component" value="Unplaced"/>
</dbReference>
<dbReference type="PANTHER" id="PTHR39596:SF2">
    <property type="entry name" value="HET DOMAIN PROTEIN (AFU_ORTHOLOGUE AFUA_1G17550)-RELATED"/>
    <property type="match status" value="1"/>
</dbReference>
<sequence length="537" mass="60490">MDHLPSPLSSSVQPIEIPLVAKISYDGEFSSIPQRYGFFTEDEDVLDLSIPPLEFASFLQSWLWFGVVSTFAERRVYPDEFSRWKSYSAVSGQPSCQRPILDTTALKPLLENLVSMDKHYMLSGQAPQSYADMTDVTDHALGWSVWLDRNLKNPQWPLPEILLSIKFLLETFDSFRFIQDHSTNRDKMRHRIFPFYRQVILKTAPAAKLLMVWMKSNGWCPHLAYQICLESDYFVAYYHALSRRPVSTDVLHSNCSERKCLIISSNTSGHTPLHTKPECACPPISVLKKDLSCITEKGGIPVVSIKRHPHGRLDLRLRRATPSTAYVAISHNPLEGLDQLPDPDRIGEGWPVSVRIGSVEADLARCTVRRVHGSNLTMPFWIDTLCVPVQGKAPQSQQSTTQAGHVFAAAAQVLVFDEGIQQLRLGASNICEILANVLSSSWSQRLSTIEEIVLSRSYNFQCLDGTFTPRGISKKHEHDAPALFRYSSSLERLPGRIQCASNALKRPLSSWKQKPISSNTQNDFQVRIRLPNKGASN</sequence>
<dbReference type="RefSeq" id="XP_033582119.1">
    <property type="nucleotide sequence ID" value="XM_033723343.1"/>
</dbReference>
<keyword evidence="2" id="KW-1185">Reference proteome</keyword>
<name>A0A6A6Z4Q3_9PEZI</name>
<evidence type="ECO:0000313" key="2">
    <source>
        <dbReference type="Proteomes" id="UP000504636"/>
    </source>
</evidence>